<evidence type="ECO:0000313" key="3">
    <source>
        <dbReference type="Proteomes" id="UP000269396"/>
    </source>
</evidence>
<gene>
    <name evidence="2" type="ORF">SMTD_LOCUS13750</name>
</gene>
<keyword evidence="3" id="KW-1185">Reference proteome</keyword>
<dbReference type="AlphaFoldDB" id="A0A3P8JC37"/>
<dbReference type="Proteomes" id="UP000269396">
    <property type="component" value="Unassembled WGS sequence"/>
</dbReference>
<proteinExistence type="predicted"/>
<name>A0A3P8JC37_9TREM</name>
<sequence length="758" mass="83640">MEWDINSLKMNPNTTTSSGDLGTIPELTLDRLTGVLGGGGVSVQYINSMGLLLHSYQSGHSIASGIKLFNTTDNSTAQTLQQNRKELCITHSFLLAVGPRRGDGNVPTTGVGYVTPSAKFHKNSPVIHPETCYIDSDNLLISLLLAAHSAIDPSLQQSTSSSSSSLSCTHPNQKSIIPSIGPLYRWTEIDDHPGLVSALSKIPLVPNSSLQHQSFLMAFEPDQIWIQHLFVHPSSRSSIYTSKNINKCKPEEKTPNYHLSVLPGQYWLQNDFSEKPISVGRGCLSNGPNTIDSLLCNLPKGVLWDLATTSFYQLSESFKCSNQQQNPVPRKRSLTIIDENTIETLQKYFIESPAFGPLPIDFFEHVSETHEIDFGGPDLLQFYNYEQLRRRLTTPGNLVTGAGTCTRFINNYCRDDKLHVGSRNSTLSRASIGLNAKSKDSSTSIGQQSQQHIAYIIDIYNRRSNDTLIAGLRVTLPGLSSPSSIDENTSRWPRFFKSSEFLQLVVGTSDDPEDMTCIDCIMVYSIGRDLVSSLSSHSSPTVKLLGEKQLIHTNHHLNPDKLSKKKLQTLPLNESNCNKKVKGPMDLFVLKNTTTSTTNDNDDDSIGECNIDDNNDDNGMHENLSDAVIDSEEFDKMNNAFEQSLAFRLDRLFGTGFVTELVCNDHKSNSKKTSHSRLPQLSISKPFPPPPSTIFALSNSMYCSHFISMDNSTLSTTLSPLSSIPLCLIRDYCGLTASIANMLCAIVNMGITSKSEHI</sequence>
<dbReference type="EMBL" id="UZAL01033855">
    <property type="protein sequence ID" value="VDP64256.1"/>
    <property type="molecule type" value="Genomic_DNA"/>
</dbReference>
<organism evidence="2 3">
    <name type="scientific">Schistosoma mattheei</name>
    <dbReference type="NCBI Taxonomy" id="31246"/>
    <lineage>
        <taxon>Eukaryota</taxon>
        <taxon>Metazoa</taxon>
        <taxon>Spiralia</taxon>
        <taxon>Lophotrochozoa</taxon>
        <taxon>Platyhelminthes</taxon>
        <taxon>Trematoda</taxon>
        <taxon>Digenea</taxon>
        <taxon>Strigeidida</taxon>
        <taxon>Schistosomatoidea</taxon>
        <taxon>Schistosomatidae</taxon>
        <taxon>Schistosoma</taxon>
    </lineage>
</organism>
<evidence type="ECO:0000313" key="2">
    <source>
        <dbReference type="EMBL" id="VDP64256.1"/>
    </source>
</evidence>
<accession>A0A3P8JC37</accession>
<evidence type="ECO:0000256" key="1">
    <source>
        <dbReference type="SAM" id="MobiDB-lite"/>
    </source>
</evidence>
<feature type="region of interest" description="Disordered" evidence="1">
    <location>
        <begin position="599"/>
        <end position="618"/>
    </location>
</feature>
<protein>
    <submittedName>
        <fullName evidence="2">Uncharacterized protein</fullName>
    </submittedName>
</protein>
<reference evidence="2 3" key="1">
    <citation type="submission" date="2018-11" db="EMBL/GenBank/DDBJ databases">
        <authorList>
            <consortium name="Pathogen Informatics"/>
        </authorList>
    </citation>
    <scope>NUCLEOTIDE SEQUENCE [LARGE SCALE GENOMIC DNA]</scope>
    <source>
        <strain>Denwood</strain>
        <strain evidence="3">Zambia</strain>
    </source>
</reference>
<feature type="compositionally biased region" description="Acidic residues" evidence="1">
    <location>
        <begin position="600"/>
        <end position="616"/>
    </location>
</feature>
<feature type="region of interest" description="Disordered" evidence="1">
    <location>
        <begin position="1"/>
        <end position="22"/>
    </location>
</feature>
<feature type="compositionally biased region" description="Polar residues" evidence="1">
    <location>
        <begin position="8"/>
        <end position="20"/>
    </location>
</feature>